<keyword evidence="4" id="KW-0598">Phosphotransferase system</keyword>
<protein>
    <submittedName>
        <fullName evidence="8">PTS lactose/cellobiose transporter subunit IIA</fullName>
    </submittedName>
</protein>
<evidence type="ECO:0000256" key="1">
    <source>
        <dbReference type="ARBA" id="ARBA00022448"/>
    </source>
</evidence>
<sequence length="118" mass="13367">MKKMILNEVGDIMENIEAVIFELIVHSGNARGMLFEALDAAEADNHEQSVMCMQQAEAEMTIAHNLQTKLIQDDLKGQGQISLLLIHAQDQLMTTMSEQALIERLIKMQQQLNQFNQN</sequence>
<feature type="active site" description="Tele-phosphohistidine intermediate" evidence="5">
    <location>
        <position position="87"/>
    </location>
</feature>
<evidence type="ECO:0000313" key="9">
    <source>
        <dbReference type="Proteomes" id="UP001183682"/>
    </source>
</evidence>
<evidence type="ECO:0000256" key="4">
    <source>
        <dbReference type="ARBA" id="ARBA00022683"/>
    </source>
</evidence>
<evidence type="ECO:0000256" key="2">
    <source>
        <dbReference type="ARBA" id="ARBA00022597"/>
    </source>
</evidence>
<dbReference type="GO" id="GO:0009401">
    <property type="term" value="P:phosphoenolpyruvate-dependent sugar phosphotransferase system"/>
    <property type="evidence" value="ECO:0007669"/>
    <property type="project" value="UniProtKB-KW"/>
</dbReference>
<dbReference type="GO" id="GO:0016740">
    <property type="term" value="F:transferase activity"/>
    <property type="evidence" value="ECO:0007669"/>
    <property type="project" value="UniProtKB-KW"/>
</dbReference>
<evidence type="ECO:0000256" key="3">
    <source>
        <dbReference type="ARBA" id="ARBA00022679"/>
    </source>
</evidence>
<dbReference type="EMBL" id="JARPZN010000024">
    <property type="protein sequence ID" value="MDT2691928.1"/>
    <property type="molecule type" value="Genomic_DNA"/>
</dbReference>
<dbReference type="InterPro" id="IPR003188">
    <property type="entry name" value="PTS_IIA_lac/cel"/>
</dbReference>
<dbReference type="AlphaFoldDB" id="A0AAE4KTB6"/>
<dbReference type="InterPro" id="IPR036542">
    <property type="entry name" value="PTS_IIA_lac/cel_sf"/>
</dbReference>
<dbReference type="SUPFAM" id="SSF46973">
    <property type="entry name" value="Enzyme IIa from lactose specific PTS, IIa-lac"/>
    <property type="match status" value="1"/>
</dbReference>
<dbReference type="Pfam" id="PF02255">
    <property type="entry name" value="PTS_IIA"/>
    <property type="match status" value="1"/>
</dbReference>
<dbReference type="PROSITE" id="PS51095">
    <property type="entry name" value="PTS_EIIA_TYPE_3"/>
    <property type="match status" value="1"/>
</dbReference>
<keyword evidence="1" id="KW-0813">Transport</keyword>
<reference evidence="8" key="1">
    <citation type="submission" date="2023-03" db="EMBL/GenBank/DDBJ databases">
        <authorList>
            <person name="Shen W."/>
            <person name="Cai J."/>
        </authorList>
    </citation>
    <scope>NUCLEOTIDE SEQUENCE</scope>
    <source>
        <strain evidence="8">K69-2</strain>
    </source>
</reference>
<feature type="modified residue" description="Phosphohistidine; by HPr" evidence="7">
    <location>
        <position position="87"/>
    </location>
</feature>
<keyword evidence="2" id="KW-0762">Sugar transport</keyword>
<accession>A0AAE4KTB6</accession>
<comment type="cofactor">
    <cofactor evidence="6">
        <name>Mg(2+)</name>
        <dbReference type="ChEBI" id="CHEBI:18420"/>
    </cofactor>
    <text evidence="6">Binds 1 Mg(2+) ion per trimer.</text>
</comment>
<evidence type="ECO:0000313" key="8">
    <source>
        <dbReference type="EMBL" id="MDT2691928.1"/>
    </source>
</evidence>
<keyword evidence="3" id="KW-0808">Transferase</keyword>
<gene>
    <name evidence="8" type="ORF">P7E30_17275</name>
</gene>
<name>A0AAE4KTB6_ENTGA</name>
<proteinExistence type="predicted"/>
<dbReference type="Gene3D" id="1.20.58.80">
    <property type="entry name" value="Phosphotransferase system, lactose/cellobiose-type IIA subunit"/>
    <property type="match status" value="1"/>
</dbReference>
<dbReference type="GO" id="GO:0046872">
    <property type="term" value="F:metal ion binding"/>
    <property type="evidence" value="ECO:0007669"/>
    <property type="project" value="UniProtKB-KW"/>
</dbReference>
<dbReference type="RefSeq" id="WP_021150693.1">
    <property type="nucleotide sequence ID" value="NZ_BSYC01000001.1"/>
</dbReference>
<evidence type="ECO:0000256" key="5">
    <source>
        <dbReference type="PIRSR" id="PIRSR000699-1"/>
    </source>
</evidence>
<dbReference type="Proteomes" id="UP001183682">
    <property type="component" value="Unassembled WGS sequence"/>
</dbReference>
<keyword evidence="6" id="KW-0460">Magnesium</keyword>
<dbReference type="PANTHER" id="PTHR34382:SF7">
    <property type="entry name" value="PTS SYSTEM N,N'-DIACETYLCHITOBIOSE-SPECIFIC EIIA COMPONENT"/>
    <property type="match status" value="1"/>
</dbReference>
<comment type="caution">
    <text evidence="8">The sequence shown here is derived from an EMBL/GenBank/DDBJ whole genome shotgun (WGS) entry which is preliminary data.</text>
</comment>
<evidence type="ECO:0000256" key="7">
    <source>
        <dbReference type="PROSITE-ProRule" id="PRU00418"/>
    </source>
</evidence>
<organism evidence="8 9">
    <name type="scientific">Enterococcus gallinarum</name>
    <dbReference type="NCBI Taxonomy" id="1353"/>
    <lineage>
        <taxon>Bacteria</taxon>
        <taxon>Bacillati</taxon>
        <taxon>Bacillota</taxon>
        <taxon>Bacilli</taxon>
        <taxon>Lactobacillales</taxon>
        <taxon>Enterococcaceae</taxon>
        <taxon>Enterococcus</taxon>
    </lineage>
</organism>
<evidence type="ECO:0000256" key="6">
    <source>
        <dbReference type="PIRSR" id="PIRSR000699-2"/>
    </source>
</evidence>
<dbReference type="GeneID" id="93222875"/>
<dbReference type="PIRSF" id="PIRSF000699">
    <property type="entry name" value="PTS_IILac_III"/>
    <property type="match status" value="1"/>
</dbReference>
<feature type="binding site" evidence="6">
    <location>
        <position position="90"/>
    </location>
    <ligand>
        <name>Mg(2+)</name>
        <dbReference type="ChEBI" id="CHEBI:18420"/>
        <note>ligand shared between all trimeric partners</note>
    </ligand>
</feature>
<keyword evidence="6" id="KW-0479">Metal-binding</keyword>
<dbReference type="PANTHER" id="PTHR34382">
    <property type="entry name" value="PTS SYSTEM N,N'-DIACETYLCHITOBIOSE-SPECIFIC EIIA COMPONENT"/>
    <property type="match status" value="1"/>
</dbReference>